<sequence length="74" mass="8201">MITTEFDAMLTGSDGPVNGVVKRLPNGAYHFISIDDTLHITIAKDEEGNWKRIDGTEPYFSGWADELAEQISKS</sequence>
<gene>
    <name evidence="1" type="ORF">CLV57_2822</name>
</gene>
<dbReference type="EMBL" id="PGFJ01000002">
    <property type="protein sequence ID" value="PJJ79686.1"/>
    <property type="molecule type" value="Genomic_DNA"/>
</dbReference>
<dbReference type="RefSeq" id="WP_157799165.1">
    <property type="nucleotide sequence ID" value="NZ_PGFJ01000002.1"/>
</dbReference>
<reference evidence="1 2" key="1">
    <citation type="submission" date="2017-11" db="EMBL/GenBank/DDBJ databases">
        <title>Genomic Encyclopedia of Archaeal and Bacterial Type Strains, Phase II (KMG-II): From Individual Species to Whole Genera.</title>
        <authorList>
            <person name="Goeker M."/>
        </authorList>
    </citation>
    <scope>NUCLEOTIDE SEQUENCE [LARGE SCALE GENOMIC DNA]</scope>
    <source>
        <strain evidence="1 2">DSM 28175</strain>
    </source>
</reference>
<dbReference type="Proteomes" id="UP000242687">
    <property type="component" value="Unassembled WGS sequence"/>
</dbReference>
<protein>
    <submittedName>
        <fullName evidence="1">Uncharacterized protein</fullName>
    </submittedName>
</protein>
<proteinExistence type="predicted"/>
<dbReference type="OrthoDB" id="799945at2"/>
<organism evidence="1 2">
    <name type="scientific">Mucilaginibacter auburnensis</name>
    <dbReference type="NCBI Taxonomy" id="1457233"/>
    <lineage>
        <taxon>Bacteria</taxon>
        <taxon>Pseudomonadati</taxon>
        <taxon>Bacteroidota</taxon>
        <taxon>Sphingobacteriia</taxon>
        <taxon>Sphingobacteriales</taxon>
        <taxon>Sphingobacteriaceae</taxon>
        <taxon>Mucilaginibacter</taxon>
    </lineage>
</organism>
<name>A0A2H9VMY9_9SPHI</name>
<evidence type="ECO:0000313" key="2">
    <source>
        <dbReference type="Proteomes" id="UP000242687"/>
    </source>
</evidence>
<comment type="caution">
    <text evidence="1">The sequence shown here is derived from an EMBL/GenBank/DDBJ whole genome shotgun (WGS) entry which is preliminary data.</text>
</comment>
<accession>A0A2H9VMY9</accession>
<evidence type="ECO:0000313" key="1">
    <source>
        <dbReference type="EMBL" id="PJJ79686.1"/>
    </source>
</evidence>
<keyword evidence="2" id="KW-1185">Reference proteome</keyword>
<dbReference type="AlphaFoldDB" id="A0A2H9VMY9"/>